<accession>A0A917J966</accession>
<reference evidence="3" key="1">
    <citation type="journal article" date="2014" name="Int. J. Syst. Evol. Microbiol.">
        <title>Complete genome sequence of Corynebacterium casei LMG S-19264T (=DSM 44701T), isolated from a smear-ripened cheese.</title>
        <authorList>
            <consortium name="US DOE Joint Genome Institute (JGI-PGF)"/>
            <person name="Walter F."/>
            <person name="Albersmeier A."/>
            <person name="Kalinowski J."/>
            <person name="Ruckert C."/>
        </authorList>
    </citation>
    <scope>NUCLEOTIDE SEQUENCE</scope>
    <source>
        <strain evidence="3">CCM 8711</strain>
    </source>
</reference>
<name>A0A917J966_9SPHI</name>
<evidence type="ECO:0000313" key="4">
    <source>
        <dbReference type="Proteomes" id="UP000662074"/>
    </source>
</evidence>
<comment type="caution">
    <text evidence="3">The sequence shown here is derived from an EMBL/GenBank/DDBJ whole genome shotgun (WGS) entry which is preliminary data.</text>
</comment>
<dbReference type="InterPro" id="IPR025665">
    <property type="entry name" value="Beta-barrel_OMP_2"/>
</dbReference>
<feature type="domain" description="Outer membrane protein beta-barrel" evidence="2">
    <location>
        <begin position="35"/>
        <end position="229"/>
    </location>
</feature>
<keyword evidence="4" id="KW-1185">Reference proteome</keyword>
<keyword evidence="1" id="KW-0732">Signal</keyword>
<organism evidence="3 4">
    <name type="scientific">Mucilaginibacter galii</name>
    <dbReference type="NCBI Taxonomy" id="2005073"/>
    <lineage>
        <taxon>Bacteria</taxon>
        <taxon>Pseudomonadati</taxon>
        <taxon>Bacteroidota</taxon>
        <taxon>Sphingobacteriia</taxon>
        <taxon>Sphingobacteriales</taxon>
        <taxon>Sphingobacteriaceae</taxon>
        <taxon>Mucilaginibacter</taxon>
    </lineage>
</organism>
<feature type="signal peptide" evidence="1">
    <location>
        <begin position="1"/>
        <end position="30"/>
    </location>
</feature>
<reference evidence="3" key="2">
    <citation type="submission" date="2020-09" db="EMBL/GenBank/DDBJ databases">
        <authorList>
            <person name="Sun Q."/>
            <person name="Sedlacek I."/>
        </authorList>
    </citation>
    <scope>NUCLEOTIDE SEQUENCE</scope>
    <source>
        <strain evidence="3">CCM 8711</strain>
    </source>
</reference>
<dbReference type="Proteomes" id="UP000662074">
    <property type="component" value="Unassembled WGS sequence"/>
</dbReference>
<feature type="chain" id="PRO_5037241340" description="Outer membrane protein beta-barrel domain-containing protein" evidence="1">
    <location>
        <begin position="31"/>
        <end position="250"/>
    </location>
</feature>
<sequence>MYVKLKQPIVMLNKITLSAFLLIVGSTASAQTTPTFGVKAGLNFASTTNTTSAITSFSAGAFANMDMGKSVWFQPGIYYSGKGYELHQADMYNAGIGFGLVASDISAARVKNEEKTTINYLQIPLNFVYHKSVKLGSFFIGAGPFASIALSGRYKGYAEYSMLPNQNDIIYRYDFDRKIKIGEEPEQMEDYTQFSDIKRMDFGATALAGFAFNNGLLFNVNYDLGLTNIRSGNYGTVKTRIIGFSLGFNF</sequence>
<protein>
    <recommendedName>
        <fullName evidence="2">Outer membrane protein beta-barrel domain-containing protein</fullName>
    </recommendedName>
</protein>
<evidence type="ECO:0000313" key="3">
    <source>
        <dbReference type="EMBL" id="GGI50205.1"/>
    </source>
</evidence>
<evidence type="ECO:0000256" key="1">
    <source>
        <dbReference type="SAM" id="SignalP"/>
    </source>
</evidence>
<gene>
    <name evidence="3" type="ORF">GCM10011425_14170</name>
</gene>
<dbReference type="Pfam" id="PF13568">
    <property type="entry name" value="OMP_b-brl_2"/>
    <property type="match status" value="1"/>
</dbReference>
<evidence type="ECO:0000259" key="2">
    <source>
        <dbReference type="Pfam" id="PF13568"/>
    </source>
</evidence>
<proteinExistence type="predicted"/>
<dbReference type="AlphaFoldDB" id="A0A917J966"/>
<dbReference type="EMBL" id="BMDO01000003">
    <property type="protein sequence ID" value="GGI50205.1"/>
    <property type="molecule type" value="Genomic_DNA"/>
</dbReference>